<name>A0A0R3CS98_9BRAD</name>
<keyword evidence="2" id="KW-1185">Reference proteome</keyword>
<protein>
    <recommendedName>
        <fullName evidence="3">T3SS negative regulator,GrlR</fullName>
    </recommendedName>
</protein>
<accession>A0A0R3CS98</accession>
<sequence length="115" mass="12745">MTIRNGLYHIRIEFLDSVQGGNQGVMVLRDGTMRGGDSFFFAYGSYTSADGKWKGELTNEEHSPSFDERPVWGRKVVTIGFSGTYTDETAYGEGIALAGKQSIRFKGNLRLLVPD</sequence>
<proteinExistence type="predicted"/>
<reference evidence="1 2" key="1">
    <citation type="submission" date="2015-09" db="EMBL/GenBank/DDBJ databases">
        <title>Draft Genome Sequence of Bradyrhizobium manausense Strain BR 3351T, a Novel Symbiotic Nitrogen-Fixing Alphaproteobacterium Isolated from Brazilian Amazon Rain Forest.</title>
        <authorList>
            <person name="De Araujo J.L."/>
            <person name="Zilli J.E."/>
        </authorList>
    </citation>
    <scope>NUCLEOTIDE SEQUENCE [LARGE SCALE GENOMIC DNA]</scope>
    <source>
        <strain evidence="1 2">BR3351</strain>
    </source>
</reference>
<evidence type="ECO:0000313" key="1">
    <source>
        <dbReference type="EMBL" id="KRQ00617.1"/>
    </source>
</evidence>
<dbReference type="Gene3D" id="2.40.128.380">
    <property type="entry name" value="T3SS negative regulator GrlR"/>
    <property type="match status" value="1"/>
</dbReference>
<dbReference type="Proteomes" id="UP000051936">
    <property type="component" value="Unassembled WGS sequence"/>
</dbReference>
<comment type="caution">
    <text evidence="1">The sequence shown here is derived from an EMBL/GenBank/DDBJ whole genome shotgun (WGS) entry which is preliminary data.</text>
</comment>
<organism evidence="1 2">
    <name type="scientific">Bradyrhizobium manausense</name>
    <dbReference type="NCBI Taxonomy" id="989370"/>
    <lineage>
        <taxon>Bacteria</taxon>
        <taxon>Pseudomonadati</taxon>
        <taxon>Pseudomonadota</taxon>
        <taxon>Alphaproteobacteria</taxon>
        <taxon>Hyphomicrobiales</taxon>
        <taxon>Nitrobacteraceae</taxon>
        <taxon>Bradyrhizobium</taxon>
    </lineage>
</organism>
<dbReference type="RefSeq" id="WP_057757757.1">
    <property type="nucleotide sequence ID" value="NZ_LJYG01000112.1"/>
</dbReference>
<dbReference type="EMBL" id="LJYG01000112">
    <property type="protein sequence ID" value="KRQ00617.1"/>
    <property type="molecule type" value="Genomic_DNA"/>
</dbReference>
<gene>
    <name evidence="1" type="ORF">AOQ71_36840</name>
</gene>
<evidence type="ECO:0000313" key="2">
    <source>
        <dbReference type="Proteomes" id="UP000051936"/>
    </source>
</evidence>
<dbReference type="InterPro" id="IPR043019">
    <property type="entry name" value="GrlR_sf"/>
</dbReference>
<evidence type="ECO:0008006" key="3">
    <source>
        <dbReference type="Google" id="ProtNLM"/>
    </source>
</evidence>
<dbReference type="AlphaFoldDB" id="A0A0R3CS98"/>
<dbReference type="OrthoDB" id="8241765at2"/>